<evidence type="ECO:0000313" key="3">
    <source>
        <dbReference type="Proteomes" id="UP000299102"/>
    </source>
</evidence>
<dbReference type="EMBL" id="BGZK01000145">
    <property type="protein sequence ID" value="GBP22891.1"/>
    <property type="molecule type" value="Genomic_DNA"/>
</dbReference>
<feature type="signal peptide" evidence="1">
    <location>
        <begin position="1"/>
        <end position="27"/>
    </location>
</feature>
<sequence>MDRSVSTSYRNVLPLTFLLVLLEGKLPSEQAAVQLNLDKLKSKGNLDDGNCIVTLKSERRMCVNLVAAPPRLGHASCRKRAPRSVKGNANERLCSPTEYRETCLLQHEFHKWRPEYNCDGCTFFFVILPVREGEGREKPIMDRPCTRAHGCVRLSRTKKPPEQLMAAMWKAKGFDSFIGNTTVTV</sequence>
<name>A0A4C1U958_EUMVA</name>
<reference evidence="2 3" key="1">
    <citation type="journal article" date="2019" name="Commun. Biol.">
        <title>The bagworm genome reveals a unique fibroin gene that provides high tensile strength.</title>
        <authorList>
            <person name="Kono N."/>
            <person name="Nakamura H."/>
            <person name="Ohtoshi R."/>
            <person name="Tomita M."/>
            <person name="Numata K."/>
            <person name="Arakawa K."/>
        </authorList>
    </citation>
    <scope>NUCLEOTIDE SEQUENCE [LARGE SCALE GENOMIC DNA]</scope>
</reference>
<accession>A0A4C1U958</accession>
<gene>
    <name evidence="2" type="ORF">EVAR_95291_1</name>
</gene>
<keyword evidence="1" id="KW-0732">Signal</keyword>
<feature type="chain" id="PRO_5020036317" evidence="1">
    <location>
        <begin position="28"/>
        <end position="185"/>
    </location>
</feature>
<proteinExistence type="predicted"/>
<dbReference type="AlphaFoldDB" id="A0A4C1U958"/>
<protein>
    <submittedName>
        <fullName evidence="2">Uncharacterized protein</fullName>
    </submittedName>
</protein>
<evidence type="ECO:0000256" key="1">
    <source>
        <dbReference type="SAM" id="SignalP"/>
    </source>
</evidence>
<dbReference type="Proteomes" id="UP000299102">
    <property type="component" value="Unassembled WGS sequence"/>
</dbReference>
<keyword evidence="3" id="KW-1185">Reference proteome</keyword>
<comment type="caution">
    <text evidence="2">The sequence shown here is derived from an EMBL/GenBank/DDBJ whole genome shotgun (WGS) entry which is preliminary data.</text>
</comment>
<evidence type="ECO:0000313" key="2">
    <source>
        <dbReference type="EMBL" id="GBP22891.1"/>
    </source>
</evidence>
<organism evidence="2 3">
    <name type="scientific">Eumeta variegata</name>
    <name type="common">Bagworm moth</name>
    <name type="synonym">Eumeta japonica</name>
    <dbReference type="NCBI Taxonomy" id="151549"/>
    <lineage>
        <taxon>Eukaryota</taxon>
        <taxon>Metazoa</taxon>
        <taxon>Ecdysozoa</taxon>
        <taxon>Arthropoda</taxon>
        <taxon>Hexapoda</taxon>
        <taxon>Insecta</taxon>
        <taxon>Pterygota</taxon>
        <taxon>Neoptera</taxon>
        <taxon>Endopterygota</taxon>
        <taxon>Lepidoptera</taxon>
        <taxon>Glossata</taxon>
        <taxon>Ditrysia</taxon>
        <taxon>Tineoidea</taxon>
        <taxon>Psychidae</taxon>
        <taxon>Oiketicinae</taxon>
        <taxon>Eumeta</taxon>
    </lineage>
</organism>